<keyword evidence="3 7" id="KW-0732">Signal</keyword>
<reference evidence="8" key="3">
    <citation type="submission" date="2025-09" db="UniProtKB">
        <authorList>
            <consortium name="Ensembl"/>
        </authorList>
    </citation>
    <scope>IDENTIFICATION</scope>
    <source>
        <strain evidence="8">Glennie</strain>
    </source>
</reference>
<evidence type="ECO:0000256" key="7">
    <source>
        <dbReference type="SAM" id="SignalP"/>
    </source>
</evidence>
<keyword evidence="9" id="KW-1185">Reference proteome</keyword>
<name>A0A6I8PP58_ORNAN</name>
<evidence type="ECO:0000256" key="6">
    <source>
        <dbReference type="ARBA" id="ARBA00023180"/>
    </source>
</evidence>
<dbReference type="PANTHER" id="PTHR23412">
    <property type="entry name" value="STEREOCILIN RELATED"/>
    <property type="match status" value="1"/>
</dbReference>
<feature type="signal peptide" evidence="7">
    <location>
        <begin position="1"/>
        <end position="36"/>
    </location>
</feature>
<evidence type="ECO:0000256" key="3">
    <source>
        <dbReference type="ARBA" id="ARBA00022729"/>
    </source>
</evidence>
<evidence type="ECO:0000256" key="2">
    <source>
        <dbReference type="ARBA" id="ARBA00011016"/>
    </source>
</evidence>
<evidence type="ECO:0000256" key="1">
    <source>
        <dbReference type="ARBA" id="ARBA00004370"/>
    </source>
</evidence>
<reference evidence="8 9" key="1">
    <citation type="journal article" date="2008" name="Nature">
        <title>Genome analysis of the platypus reveals unique signatures of evolution.</title>
        <authorList>
            <person name="Warren W.C."/>
            <person name="Hillier L.W."/>
            <person name="Marshall Graves J.A."/>
            <person name="Birney E."/>
            <person name="Ponting C.P."/>
            <person name="Grutzner F."/>
            <person name="Belov K."/>
            <person name="Miller W."/>
            <person name="Clarke L."/>
            <person name="Chinwalla A.T."/>
            <person name="Yang S.P."/>
            <person name="Heger A."/>
            <person name="Locke D.P."/>
            <person name="Miethke P."/>
            <person name="Waters P.D."/>
            <person name="Veyrunes F."/>
            <person name="Fulton L."/>
            <person name="Fulton B."/>
            <person name="Graves T."/>
            <person name="Wallis J."/>
            <person name="Puente X.S."/>
            <person name="Lopez-Otin C."/>
            <person name="Ordonez G.R."/>
            <person name="Eichler E.E."/>
            <person name="Chen L."/>
            <person name="Cheng Z."/>
            <person name="Deakin J.E."/>
            <person name="Alsop A."/>
            <person name="Thompson K."/>
            <person name="Kirby P."/>
            <person name="Papenfuss A.T."/>
            <person name="Wakefield M.J."/>
            <person name="Olender T."/>
            <person name="Lancet D."/>
            <person name="Huttley G.A."/>
            <person name="Smit A.F."/>
            <person name="Pask A."/>
            <person name="Temple-Smith P."/>
            <person name="Batzer M.A."/>
            <person name="Walker J.A."/>
            <person name="Konkel M.K."/>
            <person name="Harris R.S."/>
            <person name="Whittington C.M."/>
            <person name="Wong E.S."/>
            <person name="Gemmell N.J."/>
            <person name="Buschiazzo E."/>
            <person name="Vargas Jentzsch I.M."/>
            <person name="Merkel A."/>
            <person name="Schmitz J."/>
            <person name="Zemann A."/>
            <person name="Churakov G."/>
            <person name="Kriegs J.O."/>
            <person name="Brosius J."/>
            <person name="Murchison E.P."/>
            <person name="Sachidanandam R."/>
            <person name="Smith C."/>
            <person name="Hannon G.J."/>
            <person name="Tsend-Ayush E."/>
            <person name="McMillan D."/>
            <person name="Attenborough R."/>
            <person name="Rens W."/>
            <person name="Ferguson-Smith M."/>
            <person name="Lefevre C.M."/>
            <person name="Sharp J.A."/>
            <person name="Nicholas K.R."/>
            <person name="Ray D.A."/>
            <person name="Kube M."/>
            <person name="Reinhardt R."/>
            <person name="Pringle T.H."/>
            <person name="Taylor J."/>
            <person name="Jones R.C."/>
            <person name="Nixon B."/>
            <person name="Dacheux J.L."/>
            <person name="Niwa H."/>
            <person name="Sekita Y."/>
            <person name="Huang X."/>
            <person name="Stark A."/>
            <person name="Kheradpour P."/>
            <person name="Kellis M."/>
            <person name="Flicek P."/>
            <person name="Chen Y."/>
            <person name="Webber C."/>
            <person name="Hardison R."/>
            <person name="Nelson J."/>
            <person name="Hallsworth-Pepin K."/>
            <person name="Delehaunty K."/>
            <person name="Markovic C."/>
            <person name="Minx P."/>
            <person name="Feng Y."/>
            <person name="Kremitzki C."/>
            <person name="Mitreva M."/>
            <person name="Glasscock J."/>
            <person name="Wylie T."/>
            <person name="Wohldmann P."/>
            <person name="Thiru P."/>
            <person name="Nhan M.N."/>
            <person name="Pohl C.S."/>
            <person name="Smith S.M."/>
            <person name="Hou S."/>
            <person name="Nefedov M."/>
            <person name="de Jong P.J."/>
            <person name="Renfree M.B."/>
            <person name="Mardis E.R."/>
            <person name="Wilson R.K."/>
        </authorList>
    </citation>
    <scope>NUCLEOTIDE SEQUENCE [LARGE SCALE GENOMIC DNA]</scope>
    <source>
        <strain evidence="8 9">Glennie</strain>
    </source>
</reference>
<dbReference type="GO" id="GO:0016020">
    <property type="term" value="C:membrane"/>
    <property type="evidence" value="ECO:0007669"/>
    <property type="project" value="UniProtKB-SubCell"/>
</dbReference>
<dbReference type="PANTHER" id="PTHR23412:SF6">
    <property type="entry name" value="MESOTHELIN"/>
    <property type="match status" value="1"/>
</dbReference>
<evidence type="ECO:0000313" key="8">
    <source>
        <dbReference type="Ensembl" id="ENSOANP00000054074.1"/>
    </source>
</evidence>
<dbReference type="GO" id="GO:0007155">
    <property type="term" value="P:cell adhesion"/>
    <property type="evidence" value="ECO:0007669"/>
    <property type="project" value="UniProtKB-KW"/>
</dbReference>
<organism evidence="8 9">
    <name type="scientific">Ornithorhynchus anatinus</name>
    <name type="common">Duckbill platypus</name>
    <dbReference type="NCBI Taxonomy" id="9258"/>
    <lineage>
        <taxon>Eukaryota</taxon>
        <taxon>Metazoa</taxon>
        <taxon>Chordata</taxon>
        <taxon>Craniata</taxon>
        <taxon>Vertebrata</taxon>
        <taxon>Euteleostomi</taxon>
        <taxon>Mammalia</taxon>
        <taxon>Monotremata</taxon>
        <taxon>Ornithorhynchidae</taxon>
        <taxon>Ornithorhynchus</taxon>
    </lineage>
</organism>
<dbReference type="Pfam" id="PF06060">
    <property type="entry name" value="Mesothelin"/>
    <property type="match status" value="1"/>
</dbReference>
<keyword evidence="6" id="KW-0325">Glycoprotein</keyword>
<sequence>MEKGWHPGPVRPTPSWAALRLLLLLGWMAQTGPAEAKMIWNARDLTALGTLLGGLPSSELQALAPDVVLDAVRAPGFADHLDTIPTPLKMAFVEQIAAAVSSPGELVKTIPAGLAGSIPLALLAFREETLPRLEDLNRKPWTRPQATMFFDAVVKNGSAFSSLSAHILHGFTCKAVRALTPGRLRQLVVALGQLDVRLAAEQLSCLADRVVEVGHLPQDLDKLPRDLLLFLSPLELAGAGSCRQIFRRVGEARVDALLPPGHPQRAQLLADALACLGVRGWRLSAEDARVLGRLACDLDGRFVAGSGEALLPQLIHCEAGLAPDQADAVRAALRDGHTPYGPPSNWTVGTLNGLHRLLRAFDWHIVQSIPEGVVSAWLKGAITDPAWPRQDLVAFVRNLRPTRIRRDAGLGGETSCPSDKKALEDIETSDIVAYSEQMLQDCLNASIVAEKLESLGLYPFSEQQFPILKKKLDEVYPDGYPEVVIQRLGSIIRFVTSQDVEKWNVTSVEMLDSLLRPQEEGAVINSSVTATVIKRFMLGGNPLNASVLNTLGSKYVCLLSEAQLDTIQPQDLRMVAQLNLSACSELQKSVLYRKAKLAFQDEKPQQNFYRLIQPYLGGASLEDLRWLSHKDLNMDMATFLTLQESAVLELTPLEVRDLLGENVKELKDHRRIPVISHWIRRQTAAALEVLGIGYIGGKPSGYIVIPQIGRMSSLDPSASAAAQLHSPSITLLLLSFWLLSHLA</sequence>
<accession>A0A6I8PP58</accession>
<comment type="similarity">
    <text evidence="2">Belongs to the mesothelin family.</text>
</comment>
<dbReference type="AlphaFoldDB" id="A0A6I8PP58"/>
<evidence type="ECO:0000256" key="4">
    <source>
        <dbReference type="ARBA" id="ARBA00022889"/>
    </source>
</evidence>
<dbReference type="Proteomes" id="UP000002279">
    <property type="component" value="Chromosome 2"/>
</dbReference>
<feature type="chain" id="PRO_5026352998" evidence="7">
    <location>
        <begin position="37"/>
        <end position="743"/>
    </location>
</feature>
<protein>
    <submittedName>
        <fullName evidence="8">Mesothelin</fullName>
    </submittedName>
</protein>
<dbReference type="InterPro" id="IPR010335">
    <property type="entry name" value="Mesothelin"/>
</dbReference>
<dbReference type="Ensembl" id="ENSOANT00000047231.1">
    <property type="protein sequence ID" value="ENSOANP00000054074.1"/>
    <property type="gene ID" value="ENSOANG00000045573.1"/>
</dbReference>
<dbReference type="InterPro" id="IPR026664">
    <property type="entry name" value="Stereocilin-rel"/>
</dbReference>
<dbReference type="Gene3D" id="1.20.970.40">
    <property type="match status" value="1"/>
</dbReference>
<dbReference type="GeneTree" id="ENSGT00950000182957"/>
<dbReference type="Bgee" id="ENSOANG00000045573">
    <property type="expression patterns" value="Expressed in endometrium and 3 other cell types or tissues"/>
</dbReference>
<keyword evidence="5" id="KW-0472">Membrane</keyword>
<evidence type="ECO:0000313" key="9">
    <source>
        <dbReference type="Proteomes" id="UP000002279"/>
    </source>
</evidence>
<reference evidence="8" key="2">
    <citation type="submission" date="2025-08" db="UniProtKB">
        <authorList>
            <consortium name="Ensembl"/>
        </authorList>
    </citation>
    <scope>IDENTIFICATION</scope>
    <source>
        <strain evidence="8">Glennie</strain>
    </source>
</reference>
<gene>
    <name evidence="8" type="primary">MSLN</name>
</gene>
<comment type="subcellular location">
    <subcellularLocation>
        <location evidence="1">Membrane</location>
    </subcellularLocation>
</comment>
<proteinExistence type="inferred from homology"/>
<keyword evidence="4" id="KW-0130">Cell adhesion</keyword>
<evidence type="ECO:0000256" key="5">
    <source>
        <dbReference type="ARBA" id="ARBA00023136"/>
    </source>
</evidence>